<reference evidence="2" key="1">
    <citation type="submission" date="2018-02" db="EMBL/GenBank/DDBJ databases">
        <authorList>
            <person name="Hausmann B."/>
        </authorList>
    </citation>
    <scope>NUCLEOTIDE SEQUENCE [LARGE SCALE GENOMIC DNA]</scope>
    <source>
        <strain evidence="2">Peat soil MAG SbF1</strain>
    </source>
</reference>
<evidence type="ECO:0000313" key="2">
    <source>
        <dbReference type="Proteomes" id="UP000238916"/>
    </source>
</evidence>
<organism evidence="1 2">
    <name type="scientific">Candidatus Desulfosporosinus infrequens</name>
    <dbReference type="NCBI Taxonomy" id="2043169"/>
    <lineage>
        <taxon>Bacteria</taxon>
        <taxon>Bacillati</taxon>
        <taxon>Bacillota</taxon>
        <taxon>Clostridia</taxon>
        <taxon>Eubacteriales</taxon>
        <taxon>Desulfitobacteriaceae</taxon>
        <taxon>Desulfosporosinus</taxon>
    </lineage>
</organism>
<name>A0A2U3LRM3_9FIRM</name>
<dbReference type="AlphaFoldDB" id="A0A2U3LRM3"/>
<protein>
    <submittedName>
        <fullName evidence="1">Uncharacterized protein</fullName>
    </submittedName>
</protein>
<dbReference type="EMBL" id="OMOF01000742">
    <property type="protein sequence ID" value="SPF54550.1"/>
    <property type="molecule type" value="Genomic_DNA"/>
</dbReference>
<evidence type="ECO:0000313" key="1">
    <source>
        <dbReference type="EMBL" id="SPF54550.1"/>
    </source>
</evidence>
<dbReference type="Proteomes" id="UP000238916">
    <property type="component" value="Unassembled WGS sequence"/>
</dbReference>
<dbReference type="OrthoDB" id="9769991at2"/>
<proteinExistence type="predicted"/>
<gene>
    <name evidence="1" type="ORF">SBF1_7670003</name>
</gene>
<accession>A0A2U3LRM3</accession>
<sequence length="135" mass="15542">MGTKISFTRKFKQRTRTLLTGPLSAGRQRSGLTLKLFNYWVENLTNSEEVLREFDQAGKTLVPSGEWLLDNIHFIKEQALFVQQKLSKNNLHKLPMVMEEPQDVRIFRPNGWTCQGSKNSGLYHGTSDCNRAQNE</sequence>